<dbReference type="RefSeq" id="WP_115090144.1">
    <property type="nucleotide sequence ID" value="NZ_CP068107.1"/>
</dbReference>
<dbReference type="EMBL" id="UGQL01000001">
    <property type="protein sequence ID" value="STZ27151.1"/>
    <property type="molecule type" value="Genomic_DNA"/>
</dbReference>
<dbReference type="PANTHER" id="PTHR46825:SF9">
    <property type="entry name" value="BETA-LACTAMASE-RELATED DOMAIN-CONTAINING PROTEIN"/>
    <property type="match status" value="1"/>
</dbReference>
<dbReference type="SUPFAM" id="SSF56601">
    <property type="entry name" value="beta-lactamase/transpeptidase-like"/>
    <property type="match status" value="1"/>
</dbReference>
<feature type="chain" id="PRO_5017036416" evidence="1">
    <location>
        <begin position="24"/>
        <end position="373"/>
    </location>
</feature>
<evidence type="ECO:0000313" key="3">
    <source>
        <dbReference type="EMBL" id="STZ27151.1"/>
    </source>
</evidence>
<name>A0A378RLJ8_MYROD</name>
<dbReference type="PROSITE" id="PS51257">
    <property type="entry name" value="PROKAR_LIPOPROTEIN"/>
    <property type="match status" value="1"/>
</dbReference>
<organism evidence="3 4">
    <name type="scientific">Myroides odoratus</name>
    <name type="common">Flavobacterium odoratum</name>
    <dbReference type="NCBI Taxonomy" id="256"/>
    <lineage>
        <taxon>Bacteria</taxon>
        <taxon>Pseudomonadati</taxon>
        <taxon>Bacteroidota</taxon>
        <taxon>Flavobacteriia</taxon>
        <taxon>Flavobacteriales</taxon>
        <taxon>Flavobacteriaceae</taxon>
        <taxon>Myroides</taxon>
    </lineage>
</organism>
<reference evidence="3 4" key="1">
    <citation type="submission" date="2018-06" db="EMBL/GenBank/DDBJ databases">
        <authorList>
            <consortium name="Pathogen Informatics"/>
            <person name="Doyle S."/>
        </authorList>
    </citation>
    <scope>NUCLEOTIDE SEQUENCE [LARGE SCALE GENOMIC DNA]</scope>
    <source>
        <strain evidence="3 4">NCTC11179</strain>
    </source>
</reference>
<evidence type="ECO:0000259" key="2">
    <source>
        <dbReference type="Pfam" id="PF00144"/>
    </source>
</evidence>
<dbReference type="Proteomes" id="UP000255024">
    <property type="component" value="Unassembled WGS sequence"/>
</dbReference>
<dbReference type="Pfam" id="PF00144">
    <property type="entry name" value="Beta-lactamase"/>
    <property type="match status" value="1"/>
</dbReference>
<protein>
    <submittedName>
        <fullName evidence="3">Penicillin-binding protein E</fullName>
    </submittedName>
</protein>
<keyword evidence="1" id="KW-0732">Signal</keyword>
<feature type="signal peptide" evidence="1">
    <location>
        <begin position="1"/>
        <end position="23"/>
    </location>
</feature>
<feature type="domain" description="Beta-lactamase-related" evidence="2">
    <location>
        <begin position="53"/>
        <end position="357"/>
    </location>
</feature>
<accession>A0A378RLJ8</accession>
<proteinExistence type="predicted"/>
<dbReference type="PANTHER" id="PTHR46825">
    <property type="entry name" value="D-ALANYL-D-ALANINE-CARBOXYPEPTIDASE/ENDOPEPTIDASE AMPH"/>
    <property type="match status" value="1"/>
</dbReference>
<gene>
    <name evidence="3" type="primary">pbpE_2</name>
    <name evidence="3" type="ORF">NCTC11179_00684</name>
</gene>
<sequence>MKKKLLYIALVSVCTVGSLGLLSCSDKSDKSETPTKKEEQMTTKLERIAQQNGKADKPGFTYQVHFDQGATYTGAVGLATLDPARQLQVDDVFNIASISKQFTAFGILLLEQQGKLALDQSLYIYMPELGDYVKPITLAHLISHSSGLSDYMQIAYNKGLDGQYPLSSAETVQHLCELTHTEFEVGTQQEYSNTGYFLLAQIIERVSGMSMKDFSQQYIFTPLGMNNTFIVDQYPIERHHVLSYNEADQPDEVFWTHTGDGQVHSTVGDLVRWGENMTSGKVGGSALVKKFATAFPSVTPDGKDIVDYSPYAFGIGLSKIQGLDALEHSGGWMSYNCNLIRIPSKKLTLVVLSNSANIDAVAISYQLAQAVLE</sequence>
<evidence type="ECO:0000256" key="1">
    <source>
        <dbReference type="SAM" id="SignalP"/>
    </source>
</evidence>
<dbReference type="InterPro" id="IPR050491">
    <property type="entry name" value="AmpC-like"/>
</dbReference>
<dbReference type="InterPro" id="IPR012338">
    <property type="entry name" value="Beta-lactam/transpept-like"/>
</dbReference>
<dbReference type="AlphaFoldDB" id="A0A378RLJ8"/>
<dbReference type="Gene3D" id="3.40.710.10">
    <property type="entry name" value="DD-peptidase/beta-lactamase superfamily"/>
    <property type="match status" value="1"/>
</dbReference>
<dbReference type="InterPro" id="IPR001466">
    <property type="entry name" value="Beta-lactam-related"/>
</dbReference>
<evidence type="ECO:0000313" key="4">
    <source>
        <dbReference type="Proteomes" id="UP000255024"/>
    </source>
</evidence>
<keyword evidence="4" id="KW-1185">Reference proteome</keyword>